<dbReference type="SUPFAM" id="SSF56112">
    <property type="entry name" value="Protein kinase-like (PK-like)"/>
    <property type="match status" value="1"/>
</dbReference>
<feature type="compositionally biased region" description="Basic residues" evidence="8">
    <location>
        <begin position="316"/>
        <end position="333"/>
    </location>
</feature>
<dbReference type="OrthoDB" id="204883at2759"/>
<evidence type="ECO:0000256" key="2">
    <source>
        <dbReference type="ARBA" id="ARBA00022527"/>
    </source>
</evidence>
<dbReference type="PROSITE" id="PS50011">
    <property type="entry name" value="PROTEIN_KINASE_DOM"/>
    <property type="match status" value="1"/>
</dbReference>
<dbReference type="Proteomes" id="UP000327013">
    <property type="component" value="Unassembled WGS sequence"/>
</dbReference>
<evidence type="ECO:0000256" key="6">
    <source>
        <dbReference type="ARBA" id="ARBA00022840"/>
    </source>
</evidence>
<feature type="compositionally biased region" description="Pro residues" evidence="8">
    <location>
        <begin position="588"/>
        <end position="610"/>
    </location>
</feature>
<dbReference type="AlphaFoldDB" id="A0A5N6KY61"/>
<feature type="compositionally biased region" description="Basic and acidic residues" evidence="8">
    <location>
        <begin position="533"/>
        <end position="547"/>
    </location>
</feature>
<feature type="compositionally biased region" description="Polar residues" evidence="8">
    <location>
        <begin position="519"/>
        <end position="528"/>
    </location>
</feature>
<feature type="region of interest" description="Disordered" evidence="8">
    <location>
        <begin position="1048"/>
        <end position="1154"/>
    </location>
</feature>
<feature type="compositionally biased region" description="Pro residues" evidence="8">
    <location>
        <begin position="171"/>
        <end position="191"/>
    </location>
</feature>
<evidence type="ECO:0000256" key="1">
    <source>
        <dbReference type="ARBA" id="ARBA00006485"/>
    </source>
</evidence>
<keyword evidence="6 7" id="KW-0067">ATP-binding</keyword>
<reference evidence="10 11" key="1">
    <citation type="submission" date="2019-06" db="EMBL/GenBank/DDBJ databases">
        <title>A chromosomal-level reference genome of Carpinus fangiana (Coryloideae, Betulaceae).</title>
        <authorList>
            <person name="Yang X."/>
            <person name="Wang Z."/>
            <person name="Zhang L."/>
            <person name="Hao G."/>
            <person name="Liu J."/>
            <person name="Yang Y."/>
        </authorList>
    </citation>
    <scope>NUCLEOTIDE SEQUENCE [LARGE SCALE GENOMIC DNA]</scope>
    <source>
        <strain evidence="10">Cfa_2016G</strain>
        <tissue evidence="10">Leaf</tissue>
    </source>
</reference>
<dbReference type="PROSITE" id="PS00107">
    <property type="entry name" value="PROTEIN_KINASE_ATP"/>
    <property type="match status" value="1"/>
</dbReference>
<dbReference type="InterPro" id="IPR008271">
    <property type="entry name" value="Ser/Thr_kinase_AS"/>
</dbReference>
<feature type="region of interest" description="Disordered" evidence="8">
    <location>
        <begin position="680"/>
        <end position="712"/>
    </location>
</feature>
<keyword evidence="11" id="KW-1185">Reference proteome</keyword>
<dbReference type="FunFam" id="1.10.510.10:FF:000440">
    <property type="entry name" value="Serine/threonine-protein kinase bur1"/>
    <property type="match status" value="1"/>
</dbReference>
<feature type="compositionally biased region" description="Pro residues" evidence="8">
    <location>
        <begin position="392"/>
        <end position="401"/>
    </location>
</feature>
<dbReference type="InterPro" id="IPR000719">
    <property type="entry name" value="Prot_kinase_dom"/>
</dbReference>
<sequence>MFSNLAKYDLKVLSSGLTRTGGVDIGECLQWLRHTRQIRHDQDCLEVCGSHLCCWIFDLMGVSGLFTYWVLQRNTRLSALSHRSPACSPCLRLHPSCLDCLHGRDPWAASRSVETSGPPPFSLPPPFAVAEGPWYVFITCRVPAHHLSQPQPVLLTITPHEADSHRSRPRSPLPHRSPPRLPSRRPTPSPTPERDDFYRPSRPRRRSPSRGSHRVPALHRGDSRSPERHRSARSHRKRRSLSSPRTTSRRRETDRAFALRKPSVDRYRGTGASSRQSPDLIDSYVPASRRSKLSPEISSHRSSKKRHRSPSLTDSRKHRSHRSRRSASPRLYRRSPSQQRPLDTNDLFFRKARKSRSPRGADGMRPSYSNSSRGGPSRSTRGGYDSHHSSSPYPPYPPPPASSHAPSPYWNYPPNSQAGSPPPPFPPSSNSPYPPTSSPGYPPAPPAPHPPFPHGAPPPPYPPAHNSSAYPPRESYRGGYDRHYERGNQYPQSDRRASGGSSGSYRGTDRPPPRTRGTFSNLSWTPATGSRGGKIEFKGRDGAKTDDDPTDAPSPTSSNKDGAPAAKDSTAPAASADNKLRFEFKSKAPPPPQREFPPPARNLGPRPLPPARYDSRDEYPPAPPRNYRDDYRDDYRDSRDFRGDYREDYRDDYRDDFRDRDDRRYYDRRFNDRYDERYDERPSRYYDRPPRDFRPPPREDRSREPRPERKLVKRVKARPVLSKEFMESDSVYFRKPGNESVVGSGTYGKVFKAIHVYTGNKVALKKIRMEGERDGFPITAIREVKLLQSLNHTNIVSLQEVMVERNDCYMVFEYLSHDLTGLLNHPSFKLEQHHKKDLAKQLFTGLDYLHRRGVLHRDIKAANILVSNTGQLKLADFGLARFFAKRRQLDYTNRVITIWYRSPELLLGETQYGPAVDIWSAACVLCEIFTKHAIFPGDGGEINQLDRIYAILGTPTRSEWPAIVETPWFELLRPAERKVSTFHQKYASLISEAAFDILQQMFAFDPTKRPDAWSVLQHRYFTDEEPPPRQATELEELDGDWHEFESKALRKERERSDREARRAQREGEAQAPAERKRSMQDVTTAGAPGGQGDGVERKIKRLKRAGGGDDMDDGVGAVDAEQPPPPPPAVGDEQSFEEEQRQREGSAKMDTDGS</sequence>
<protein>
    <recommendedName>
        <fullName evidence="9">Protein kinase domain-containing protein</fullName>
    </recommendedName>
</protein>
<dbReference type="GO" id="GO:0008353">
    <property type="term" value="F:RNA polymerase II CTD heptapeptide repeat kinase activity"/>
    <property type="evidence" value="ECO:0007669"/>
    <property type="project" value="TreeGrafter"/>
</dbReference>
<dbReference type="InterPro" id="IPR050108">
    <property type="entry name" value="CDK"/>
</dbReference>
<feature type="compositionally biased region" description="Basic and acidic residues" evidence="8">
    <location>
        <begin position="626"/>
        <end position="650"/>
    </location>
</feature>
<dbReference type="Pfam" id="PF00069">
    <property type="entry name" value="Pkinase"/>
    <property type="match status" value="1"/>
</dbReference>
<evidence type="ECO:0000256" key="8">
    <source>
        <dbReference type="SAM" id="MobiDB-lite"/>
    </source>
</evidence>
<feature type="compositionally biased region" description="Basic and acidic residues" evidence="8">
    <location>
        <begin position="219"/>
        <end position="229"/>
    </location>
</feature>
<feature type="binding site" evidence="7">
    <location>
        <position position="765"/>
    </location>
    <ligand>
        <name>ATP</name>
        <dbReference type="ChEBI" id="CHEBI:30616"/>
    </ligand>
</feature>
<feature type="compositionally biased region" description="Basic and acidic residues" evidence="8">
    <location>
        <begin position="1048"/>
        <end position="1079"/>
    </location>
</feature>
<dbReference type="Gene3D" id="3.30.200.20">
    <property type="entry name" value="Phosphorylase Kinase, domain 1"/>
    <property type="match status" value="1"/>
</dbReference>
<feature type="compositionally biased region" description="Basic and acidic residues" evidence="8">
    <location>
        <begin position="680"/>
        <end position="710"/>
    </location>
</feature>
<dbReference type="InterPro" id="IPR017441">
    <property type="entry name" value="Protein_kinase_ATP_BS"/>
</dbReference>
<evidence type="ECO:0000259" key="9">
    <source>
        <dbReference type="PROSITE" id="PS50011"/>
    </source>
</evidence>
<feature type="compositionally biased region" description="Low complexity" evidence="8">
    <location>
        <begin position="402"/>
        <end position="419"/>
    </location>
</feature>
<dbReference type="SMART" id="SM00220">
    <property type="entry name" value="S_TKc"/>
    <property type="match status" value="1"/>
</dbReference>
<dbReference type="FunFam" id="3.30.200.20:FF:000270">
    <property type="entry name" value="Serine/threonine-protein kinase bur1"/>
    <property type="match status" value="1"/>
</dbReference>
<dbReference type="GO" id="GO:0032968">
    <property type="term" value="P:positive regulation of transcription elongation by RNA polymerase II"/>
    <property type="evidence" value="ECO:0007669"/>
    <property type="project" value="TreeGrafter"/>
</dbReference>
<evidence type="ECO:0000256" key="7">
    <source>
        <dbReference type="PROSITE-ProRule" id="PRU10141"/>
    </source>
</evidence>
<dbReference type="Gene3D" id="1.10.510.10">
    <property type="entry name" value="Transferase(Phosphotransferase) domain 1"/>
    <property type="match status" value="1"/>
</dbReference>
<gene>
    <name evidence="10" type="ORF">FH972_024326</name>
</gene>
<comment type="caution">
    <text evidence="10">The sequence shown here is derived from an EMBL/GenBank/DDBJ whole genome shotgun (WGS) entry which is preliminary data.</text>
</comment>
<dbReference type="GO" id="GO:0030332">
    <property type="term" value="F:cyclin binding"/>
    <property type="evidence" value="ECO:0007669"/>
    <property type="project" value="TreeGrafter"/>
</dbReference>
<evidence type="ECO:0000256" key="4">
    <source>
        <dbReference type="ARBA" id="ARBA00022741"/>
    </source>
</evidence>
<dbReference type="PANTHER" id="PTHR24056:SF546">
    <property type="entry name" value="CYCLIN-DEPENDENT KINASE 12"/>
    <property type="match status" value="1"/>
</dbReference>
<accession>A0A5N6KY61</accession>
<comment type="similarity">
    <text evidence="1">Belongs to the protein kinase superfamily. CMGC Ser/Thr protein kinase family. CDC2/CDKX subfamily.</text>
</comment>
<feature type="compositionally biased region" description="Low complexity" evidence="8">
    <location>
        <begin position="365"/>
        <end position="383"/>
    </location>
</feature>
<feature type="compositionally biased region" description="Basic and acidic residues" evidence="8">
    <location>
        <begin position="249"/>
        <end position="268"/>
    </location>
</feature>
<evidence type="ECO:0000313" key="11">
    <source>
        <dbReference type="Proteomes" id="UP000327013"/>
    </source>
</evidence>
<dbReference type="PANTHER" id="PTHR24056">
    <property type="entry name" value="CELL DIVISION PROTEIN KINASE"/>
    <property type="match status" value="1"/>
</dbReference>
<proteinExistence type="inferred from homology"/>
<organism evidence="10 11">
    <name type="scientific">Carpinus fangiana</name>
    <dbReference type="NCBI Taxonomy" id="176857"/>
    <lineage>
        <taxon>Eukaryota</taxon>
        <taxon>Viridiplantae</taxon>
        <taxon>Streptophyta</taxon>
        <taxon>Embryophyta</taxon>
        <taxon>Tracheophyta</taxon>
        <taxon>Spermatophyta</taxon>
        <taxon>Magnoliopsida</taxon>
        <taxon>eudicotyledons</taxon>
        <taxon>Gunneridae</taxon>
        <taxon>Pentapetalae</taxon>
        <taxon>rosids</taxon>
        <taxon>fabids</taxon>
        <taxon>Fagales</taxon>
        <taxon>Betulaceae</taxon>
        <taxon>Carpinus</taxon>
    </lineage>
</organism>
<feature type="compositionally biased region" description="Basic and acidic residues" evidence="8">
    <location>
        <begin position="1138"/>
        <end position="1154"/>
    </location>
</feature>
<feature type="compositionally biased region" description="Basic residues" evidence="8">
    <location>
        <begin position="230"/>
        <end position="240"/>
    </location>
</feature>
<dbReference type="CDD" id="cd07840">
    <property type="entry name" value="STKc_CDK9_like"/>
    <property type="match status" value="1"/>
</dbReference>
<name>A0A5N6KY61_9ROSI</name>
<evidence type="ECO:0000256" key="5">
    <source>
        <dbReference type="ARBA" id="ARBA00022777"/>
    </source>
</evidence>
<feature type="compositionally biased region" description="Basic residues" evidence="8">
    <location>
        <begin position="201"/>
        <end position="217"/>
    </location>
</feature>
<feature type="compositionally biased region" description="Pro residues" evidence="8">
    <location>
        <begin position="420"/>
        <end position="463"/>
    </location>
</feature>
<dbReference type="GO" id="GO:0008024">
    <property type="term" value="C:cyclin/CDK positive transcription elongation factor complex"/>
    <property type="evidence" value="ECO:0007669"/>
    <property type="project" value="TreeGrafter"/>
</dbReference>
<keyword evidence="2" id="KW-0723">Serine/threonine-protein kinase</keyword>
<dbReference type="GO" id="GO:0005524">
    <property type="term" value="F:ATP binding"/>
    <property type="evidence" value="ECO:0007669"/>
    <property type="project" value="UniProtKB-UniRule"/>
</dbReference>
<feature type="region of interest" description="Disordered" evidence="8">
    <location>
        <begin position="161"/>
        <end position="650"/>
    </location>
</feature>
<keyword evidence="5" id="KW-0418">Kinase</keyword>
<dbReference type="PROSITE" id="PS00108">
    <property type="entry name" value="PROTEIN_KINASE_ST"/>
    <property type="match status" value="1"/>
</dbReference>
<dbReference type="InterPro" id="IPR011009">
    <property type="entry name" value="Kinase-like_dom_sf"/>
</dbReference>
<evidence type="ECO:0000313" key="10">
    <source>
        <dbReference type="EMBL" id="KAB8360586.1"/>
    </source>
</evidence>
<feature type="compositionally biased region" description="Low complexity" evidence="8">
    <location>
        <begin position="551"/>
        <end position="577"/>
    </location>
</feature>
<evidence type="ECO:0000256" key="3">
    <source>
        <dbReference type="ARBA" id="ARBA00022679"/>
    </source>
</evidence>
<feature type="domain" description="Protein kinase" evidence="9">
    <location>
        <begin position="736"/>
        <end position="1021"/>
    </location>
</feature>
<dbReference type="EMBL" id="VIBQ01000017">
    <property type="protein sequence ID" value="KAB8360586.1"/>
    <property type="molecule type" value="Genomic_DNA"/>
</dbReference>
<feature type="compositionally biased region" description="Basic and acidic residues" evidence="8">
    <location>
        <begin position="474"/>
        <end position="486"/>
    </location>
</feature>
<keyword evidence="4 7" id="KW-0547">Nucleotide-binding</keyword>
<keyword evidence="3" id="KW-0808">Transferase</keyword>